<proteinExistence type="predicted"/>
<accession>A0A7J6XFF1</accession>
<dbReference type="GO" id="GO:0043169">
    <property type="term" value="F:cation binding"/>
    <property type="evidence" value="ECO:0007669"/>
    <property type="project" value="InterPro"/>
</dbReference>
<protein>
    <submittedName>
        <fullName evidence="2">1,4-alpha-glucan-branching enzyme 3, chloroplastic/amyloplastic-like</fullName>
    </submittedName>
</protein>
<dbReference type="EMBL" id="JABWDY010000978">
    <property type="protein sequence ID" value="KAF5207777.1"/>
    <property type="molecule type" value="Genomic_DNA"/>
</dbReference>
<dbReference type="Gene3D" id="2.60.40.1180">
    <property type="entry name" value="Golgi alpha-mannosidase II"/>
    <property type="match status" value="1"/>
</dbReference>
<comment type="caution">
    <text evidence="2">The sequence shown here is derived from an EMBL/GenBank/DDBJ whole genome shotgun (WGS) entry which is preliminary data.</text>
</comment>
<dbReference type="Pfam" id="PF02806">
    <property type="entry name" value="Alpha-amylase_C"/>
    <property type="match status" value="1"/>
</dbReference>
<dbReference type="InterPro" id="IPR006048">
    <property type="entry name" value="A-amylase/branching_C"/>
</dbReference>
<evidence type="ECO:0000313" key="2">
    <source>
        <dbReference type="EMBL" id="KAF5207777.1"/>
    </source>
</evidence>
<evidence type="ECO:0000259" key="1">
    <source>
        <dbReference type="Pfam" id="PF02806"/>
    </source>
</evidence>
<reference evidence="2 3" key="1">
    <citation type="submission" date="2020-06" db="EMBL/GenBank/DDBJ databases">
        <title>Transcriptomic and genomic resources for Thalictrum thalictroides and T. hernandezii: Facilitating candidate gene discovery in an emerging model plant lineage.</title>
        <authorList>
            <person name="Arias T."/>
            <person name="Riano-Pachon D.M."/>
            <person name="Di Stilio V.S."/>
        </authorList>
    </citation>
    <scope>NUCLEOTIDE SEQUENCE [LARGE SCALE GENOMIC DNA]</scope>
    <source>
        <strain evidence="3">cv. WT478/WT964</strain>
        <tissue evidence="2">Leaves</tissue>
    </source>
</reference>
<sequence length="82" mass="9479">MLSQAPPERRWAVKLKHTAAPTENNVILNTDEIKYGGQGNLQHEKYVQRTISKRVDGFRNCLKMTLPSRSAQVYKLTRILRI</sequence>
<dbReference type="InterPro" id="IPR013780">
    <property type="entry name" value="Glyco_hydro_b"/>
</dbReference>
<dbReference type="GO" id="GO:0005975">
    <property type="term" value="P:carbohydrate metabolic process"/>
    <property type="evidence" value="ECO:0007669"/>
    <property type="project" value="InterPro"/>
</dbReference>
<keyword evidence="3" id="KW-1185">Reference proteome</keyword>
<dbReference type="SUPFAM" id="SSF51011">
    <property type="entry name" value="Glycosyl hydrolase domain"/>
    <property type="match status" value="1"/>
</dbReference>
<dbReference type="GO" id="GO:0003824">
    <property type="term" value="F:catalytic activity"/>
    <property type="evidence" value="ECO:0007669"/>
    <property type="project" value="InterPro"/>
</dbReference>
<feature type="domain" description="Alpha-amylase/branching enzyme C-terminal all beta" evidence="1">
    <location>
        <begin position="21"/>
        <end position="76"/>
    </location>
</feature>
<gene>
    <name evidence="2" type="ORF">FRX31_002636</name>
</gene>
<organism evidence="2 3">
    <name type="scientific">Thalictrum thalictroides</name>
    <name type="common">Rue-anemone</name>
    <name type="synonym">Anemone thalictroides</name>
    <dbReference type="NCBI Taxonomy" id="46969"/>
    <lineage>
        <taxon>Eukaryota</taxon>
        <taxon>Viridiplantae</taxon>
        <taxon>Streptophyta</taxon>
        <taxon>Embryophyta</taxon>
        <taxon>Tracheophyta</taxon>
        <taxon>Spermatophyta</taxon>
        <taxon>Magnoliopsida</taxon>
        <taxon>Ranunculales</taxon>
        <taxon>Ranunculaceae</taxon>
        <taxon>Thalictroideae</taxon>
        <taxon>Thalictrum</taxon>
    </lineage>
</organism>
<dbReference type="Proteomes" id="UP000554482">
    <property type="component" value="Unassembled WGS sequence"/>
</dbReference>
<dbReference type="OrthoDB" id="196493at2759"/>
<name>A0A7J6XFF1_THATH</name>
<dbReference type="AlphaFoldDB" id="A0A7J6XFF1"/>
<evidence type="ECO:0000313" key="3">
    <source>
        <dbReference type="Proteomes" id="UP000554482"/>
    </source>
</evidence>